<keyword evidence="1 6" id="KW-0597">Phosphoprotein</keyword>
<dbReference type="PANTHER" id="PTHR48111">
    <property type="entry name" value="REGULATOR OF RPOS"/>
    <property type="match status" value="1"/>
</dbReference>
<evidence type="ECO:0000256" key="7">
    <source>
        <dbReference type="PROSITE-ProRule" id="PRU01091"/>
    </source>
</evidence>
<dbReference type="InterPro" id="IPR001867">
    <property type="entry name" value="OmpR/PhoB-type_DNA-bd"/>
</dbReference>
<keyword evidence="5" id="KW-0804">Transcription</keyword>
<dbReference type="SUPFAM" id="SSF52172">
    <property type="entry name" value="CheY-like"/>
    <property type="match status" value="1"/>
</dbReference>
<evidence type="ECO:0000313" key="11">
    <source>
        <dbReference type="Proteomes" id="UP000177506"/>
    </source>
</evidence>
<dbReference type="GO" id="GO:0032993">
    <property type="term" value="C:protein-DNA complex"/>
    <property type="evidence" value="ECO:0007669"/>
    <property type="project" value="TreeGrafter"/>
</dbReference>
<feature type="domain" description="Response regulatory" evidence="8">
    <location>
        <begin position="2"/>
        <end position="116"/>
    </location>
</feature>
<dbReference type="EMBL" id="MDZA01000299">
    <property type="protein sequence ID" value="OGX89323.1"/>
    <property type="molecule type" value="Genomic_DNA"/>
</dbReference>
<dbReference type="InterPro" id="IPR011006">
    <property type="entry name" value="CheY-like_superfamily"/>
</dbReference>
<evidence type="ECO:0000256" key="4">
    <source>
        <dbReference type="ARBA" id="ARBA00023125"/>
    </source>
</evidence>
<keyword evidence="4 7" id="KW-0238">DNA-binding</keyword>
<dbReference type="CDD" id="cd19935">
    <property type="entry name" value="REC_OmpR_CusR-like"/>
    <property type="match status" value="1"/>
</dbReference>
<dbReference type="InterPro" id="IPR039420">
    <property type="entry name" value="WalR-like"/>
</dbReference>
<dbReference type="SMART" id="SM00862">
    <property type="entry name" value="Trans_reg_C"/>
    <property type="match status" value="1"/>
</dbReference>
<evidence type="ECO:0000313" key="10">
    <source>
        <dbReference type="EMBL" id="OGX89323.1"/>
    </source>
</evidence>
<comment type="caution">
    <text evidence="10">The sequence shown here is derived from an EMBL/GenBank/DDBJ whole genome shotgun (WGS) entry which is preliminary data.</text>
</comment>
<keyword evidence="3" id="KW-0805">Transcription regulation</keyword>
<dbReference type="CDD" id="cd00383">
    <property type="entry name" value="trans_reg_C"/>
    <property type="match status" value="1"/>
</dbReference>
<evidence type="ECO:0000256" key="1">
    <source>
        <dbReference type="ARBA" id="ARBA00022553"/>
    </source>
</evidence>
<evidence type="ECO:0000256" key="6">
    <source>
        <dbReference type="PROSITE-ProRule" id="PRU00169"/>
    </source>
</evidence>
<evidence type="ECO:0000259" key="8">
    <source>
        <dbReference type="PROSITE" id="PS50110"/>
    </source>
</evidence>
<evidence type="ECO:0000256" key="5">
    <source>
        <dbReference type="ARBA" id="ARBA00023163"/>
    </source>
</evidence>
<organism evidence="10 11">
    <name type="scientific">Hymenobacter coccineus</name>
    <dbReference type="NCBI Taxonomy" id="1908235"/>
    <lineage>
        <taxon>Bacteria</taxon>
        <taxon>Pseudomonadati</taxon>
        <taxon>Bacteroidota</taxon>
        <taxon>Cytophagia</taxon>
        <taxon>Cytophagales</taxon>
        <taxon>Hymenobacteraceae</taxon>
        <taxon>Hymenobacter</taxon>
    </lineage>
</organism>
<dbReference type="InterPro" id="IPR001789">
    <property type="entry name" value="Sig_transdc_resp-reg_receiver"/>
</dbReference>
<dbReference type="RefSeq" id="WP_070744902.1">
    <property type="nucleotide sequence ID" value="NZ_MDZA01000299.1"/>
</dbReference>
<dbReference type="GO" id="GO:0005829">
    <property type="term" value="C:cytosol"/>
    <property type="evidence" value="ECO:0007669"/>
    <property type="project" value="TreeGrafter"/>
</dbReference>
<evidence type="ECO:0000259" key="9">
    <source>
        <dbReference type="PROSITE" id="PS51755"/>
    </source>
</evidence>
<dbReference type="FunFam" id="1.10.10.10:FF:000005">
    <property type="entry name" value="Two-component system response regulator"/>
    <property type="match status" value="1"/>
</dbReference>
<evidence type="ECO:0000256" key="3">
    <source>
        <dbReference type="ARBA" id="ARBA00023015"/>
    </source>
</evidence>
<reference evidence="10 11" key="1">
    <citation type="submission" date="2016-08" db="EMBL/GenBank/DDBJ databases">
        <title>Hymenobacter coccineus sp. nov., Hymenobacter lapidarius sp. nov. and Hymenobacter glacialis sp. nov., isolated from Antarctic soil.</title>
        <authorList>
            <person name="Sedlacek I."/>
            <person name="Kralova S."/>
            <person name="Kyrova K."/>
            <person name="Maslanova I."/>
            <person name="Stankova E."/>
            <person name="Vrbovska V."/>
            <person name="Nemec M."/>
            <person name="Bartak M."/>
            <person name="Svec P."/>
            <person name="Busse H.-J."/>
            <person name="Pantucek R."/>
        </authorList>
    </citation>
    <scope>NUCLEOTIDE SEQUENCE [LARGE SCALE GENOMIC DNA]</scope>
    <source>
        <strain evidence="10 11">CCM 8649</strain>
    </source>
</reference>
<dbReference type="Gene3D" id="6.10.250.690">
    <property type="match status" value="1"/>
</dbReference>
<dbReference type="Gene3D" id="3.40.50.2300">
    <property type="match status" value="1"/>
</dbReference>
<dbReference type="GO" id="GO:0000156">
    <property type="term" value="F:phosphorelay response regulator activity"/>
    <property type="evidence" value="ECO:0007669"/>
    <property type="project" value="TreeGrafter"/>
</dbReference>
<dbReference type="InterPro" id="IPR036388">
    <property type="entry name" value="WH-like_DNA-bd_sf"/>
</dbReference>
<dbReference type="SMART" id="SM00448">
    <property type="entry name" value="REC"/>
    <property type="match status" value="1"/>
</dbReference>
<dbReference type="AlphaFoldDB" id="A0A1G1TEL3"/>
<gene>
    <name evidence="10" type="ORF">BEN49_09215</name>
</gene>
<dbReference type="Pfam" id="PF00486">
    <property type="entry name" value="Trans_reg_C"/>
    <property type="match status" value="1"/>
</dbReference>
<protein>
    <submittedName>
        <fullName evidence="10">DNA-binding response regulator</fullName>
    </submittedName>
</protein>
<dbReference type="PROSITE" id="PS51755">
    <property type="entry name" value="OMPR_PHOB"/>
    <property type="match status" value="1"/>
</dbReference>
<dbReference type="Gene3D" id="1.10.10.10">
    <property type="entry name" value="Winged helix-like DNA-binding domain superfamily/Winged helix DNA-binding domain"/>
    <property type="match status" value="1"/>
</dbReference>
<feature type="domain" description="OmpR/PhoB-type" evidence="9">
    <location>
        <begin position="126"/>
        <end position="224"/>
    </location>
</feature>
<sequence length="225" mass="25666">MKILLVEDEPPLASFIKKGFAHEGYDLTVAYDGRTGWSLYAQQPYDLVILDVNLPYVNGVELCRRIRAHSRLVPVLLLTALDSLDDKEAGFAAGADDYLVKPFEFRELLMRARALTQRYAAASGERRELRMADLVLDLDAKTVARAGLRIDLTTREYSLLEHLLRNRGRVVSRVDIAERVWDLDFDTTTNVIDVYVSYLRKKLDRDFSPKLIHTVVGMGYVMREG</sequence>
<dbReference type="SUPFAM" id="SSF46894">
    <property type="entry name" value="C-terminal effector domain of the bipartite response regulators"/>
    <property type="match status" value="1"/>
</dbReference>
<dbReference type="GO" id="GO:0006355">
    <property type="term" value="P:regulation of DNA-templated transcription"/>
    <property type="evidence" value="ECO:0007669"/>
    <property type="project" value="InterPro"/>
</dbReference>
<dbReference type="OrthoDB" id="9774822at2"/>
<proteinExistence type="predicted"/>
<dbReference type="FunFam" id="3.40.50.2300:FF:000001">
    <property type="entry name" value="DNA-binding response regulator PhoB"/>
    <property type="match status" value="1"/>
</dbReference>
<evidence type="ECO:0000256" key="2">
    <source>
        <dbReference type="ARBA" id="ARBA00023012"/>
    </source>
</evidence>
<dbReference type="PROSITE" id="PS50110">
    <property type="entry name" value="RESPONSE_REGULATORY"/>
    <property type="match status" value="1"/>
</dbReference>
<keyword evidence="2" id="KW-0902">Two-component regulatory system</keyword>
<dbReference type="GO" id="GO:0000976">
    <property type="term" value="F:transcription cis-regulatory region binding"/>
    <property type="evidence" value="ECO:0007669"/>
    <property type="project" value="TreeGrafter"/>
</dbReference>
<dbReference type="InterPro" id="IPR016032">
    <property type="entry name" value="Sig_transdc_resp-reg_C-effctor"/>
</dbReference>
<name>A0A1G1TEL3_9BACT</name>
<keyword evidence="11" id="KW-1185">Reference proteome</keyword>
<dbReference type="PANTHER" id="PTHR48111:SF22">
    <property type="entry name" value="REGULATOR OF RPOS"/>
    <property type="match status" value="1"/>
</dbReference>
<dbReference type="Proteomes" id="UP000177506">
    <property type="component" value="Unassembled WGS sequence"/>
</dbReference>
<feature type="DNA-binding region" description="OmpR/PhoB-type" evidence="7">
    <location>
        <begin position="126"/>
        <end position="224"/>
    </location>
</feature>
<dbReference type="Pfam" id="PF00072">
    <property type="entry name" value="Response_reg"/>
    <property type="match status" value="1"/>
</dbReference>
<accession>A0A1G1TEL3</accession>
<feature type="modified residue" description="4-aspartylphosphate" evidence="6">
    <location>
        <position position="51"/>
    </location>
</feature>